<evidence type="ECO:0000313" key="2">
    <source>
        <dbReference type="EMBL" id="CAF1643510.1"/>
    </source>
</evidence>
<dbReference type="Proteomes" id="UP000663829">
    <property type="component" value="Unassembled WGS sequence"/>
</dbReference>
<feature type="domain" description="SCP" evidence="1">
    <location>
        <begin position="8"/>
        <end position="128"/>
    </location>
</feature>
<dbReference type="Proteomes" id="UP000681722">
    <property type="component" value="Unassembled WGS sequence"/>
</dbReference>
<dbReference type="CDD" id="cd05379">
    <property type="entry name" value="CAP_bacterial"/>
    <property type="match status" value="1"/>
</dbReference>
<dbReference type="EMBL" id="CAJNOQ010048323">
    <property type="protein sequence ID" value="CAF1643510.1"/>
    <property type="molecule type" value="Genomic_DNA"/>
</dbReference>
<sequence length="131" mass="14553">MSYQSIINAHNPIRGSNHKCSLRASARLGKAAQSHANWMAQTQRMSHEENVQGRVHVGDRVHKAGYNYQAVAENIAFTSGQNNSVPKVMNMWMNSPGHRENILNGNYNQIGAAVARASDGSLYWCVVFGRR</sequence>
<dbReference type="PANTHER" id="PTHR31157:SF1">
    <property type="entry name" value="SCP DOMAIN-CONTAINING PROTEIN"/>
    <property type="match status" value="1"/>
</dbReference>
<protein>
    <recommendedName>
        <fullName evidence="1">SCP domain-containing protein</fullName>
    </recommendedName>
</protein>
<evidence type="ECO:0000313" key="4">
    <source>
        <dbReference type="Proteomes" id="UP000663829"/>
    </source>
</evidence>
<proteinExistence type="predicted"/>
<name>A0A816E8I8_9BILA</name>
<comment type="caution">
    <text evidence="2">The sequence shown here is derived from an EMBL/GenBank/DDBJ whole genome shotgun (WGS) entry which is preliminary data.</text>
</comment>
<dbReference type="OrthoDB" id="9986114at2759"/>
<evidence type="ECO:0000313" key="3">
    <source>
        <dbReference type="EMBL" id="CAF4559193.1"/>
    </source>
</evidence>
<dbReference type="AlphaFoldDB" id="A0A816E8I8"/>
<accession>A0A816E8I8</accession>
<keyword evidence="4" id="KW-1185">Reference proteome</keyword>
<reference evidence="2" key="1">
    <citation type="submission" date="2021-02" db="EMBL/GenBank/DDBJ databases">
        <authorList>
            <person name="Nowell W R."/>
        </authorList>
    </citation>
    <scope>NUCLEOTIDE SEQUENCE</scope>
</reference>
<dbReference type="EMBL" id="CAJOBC010117604">
    <property type="protein sequence ID" value="CAF4559193.1"/>
    <property type="molecule type" value="Genomic_DNA"/>
</dbReference>
<dbReference type="Gene3D" id="3.40.33.10">
    <property type="entry name" value="CAP"/>
    <property type="match status" value="1"/>
</dbReference>
<gene>
    <name evidence="2" type="ORF">GPM918_LOCUS45081</name>
    <name evidence="3" type="ORF">SRO942_LOCUS47306</name>
</gene>
<dbReference type="SUPFAM" id="SSF55797">
    <property type="entry name" value="PR-1-like"/>
    <property type="match status" value="1"/>
</dbReference>
<organism evidence="2 4">
    <name type="scientific">Didymodactylos carnosus</name>
    <dbReference type="NCBI Taxonomy" id="1234261"/>
    <lineage>
        <taxon>Eukaryota</taxon>
        <taxon>Metazoa</taxon>
        <taxon>Spiralia</taxon>
        <taxon>Gnathifera</taxon>
        <taxon>Rotifera</taxon>
        <taxon>Eurotatoria</taxon>
        <taxon>Bdelloidea</taxon>
        <taxon>Philodinida</taxon>
        <taxon>Philodinidae</taxon>
        <taxon>Didymodactylos</taxon>
    </lineage>
</organism>
<dbReference type="Pfam" id="PF00188">
    <property type="entry name" value="CAP"/>
    <property type="match status" value="1"/>
</dbReference>
<dbReference type="PANTHER" id="PTHR31157">
    <property type="entry name" value="SCP DOMAIN-CONTAINING PROTEIN"/>
    <property type="match status" value="1"/>
</dbReference>
<evidence type="ECO:0000259" key="1">
    <source>
        <dbReference type="Pfam" id="PF00188"/>
    </source>
</evidence>
<dbReference type="InterPro" id="IPR014044">
    <property type="entry name" value="CAP_dom"/>
</dbReference>
<dbReference type="InterPro" id="IPR035940">
    <property type="entry name" value="CAP_sf"/>
</dbReference>